<evidence type="ECO:0000313" key="1">
    <source>
        <dbReference type="EMBL" id="KAF2663939.1"/>
    </source>
</evidence>
<dbReference type="AlphaFoldDB" id="A0A6A6TV37"/>
<sequence length="348" mass="40114">MDANIPPEDVLILLYSSSAEIRLAVFEQLVQPGTDWTNLSWFLSTSRRFPDDQTDGVSYPPVDWIAALPSFLRDDLLDVCRLNITGLTSLIIEESFERGTVRNMFVQFDHLPHGGFNHFPNLTMVHLKLDYMVRPFNQNAPCNITRAIPLPSIGEPEILRRTRELLVSSRFLTHACLTLNLIEHTRDSGGYDVHPYYMRYLQPHIDTLFRVVPALHGLSVRFYNQRPNTLYNKLERAALRVTPIPERIGPNASAISLTLRRRETRSVVASKEVVYIRDRTGNVVTRTGLDDTLRRFRRMYAQPTTTTNWLFNHGCCWGDYPAGEIACFKERRTRAPWGWTRRILGVKV</sequence>
<protein>
    <submittedName>
        <fullName evidence="1">Uncharacterized protein</fullName>
    </submittedName>
</protein>
<dbReference type="Proteomes" id="UP000799302">
    <property type="component" value="Unassembled WGS sequence"/>
</dbReference>
<keyword evidence="2" id="KW-1185">Reference proteome</keyword>
<evidence type="ECO:0000313" key="2">
    <source>
        <dbReference type="Proteomes" id="UP000799302"/>
    </source>
</evidence>
<reference evidence="1" key="1">
    <citation type="journal article" date="2020" name="Stud. Mycol.">
        <title>101 Dothideomycetes genomes: a test case for predicting lifestyles and emergence of pathogens.</title>
        <authorList>
            <person name="Haridas S."/>
            <person name="Albert R."/>
            <person name="Binder M."/>
            <person name="Bloem J."/>
            <person name="Labutti K."/>
            <person name="Salamov A."/>
            <person name="Andreopoulos B."/>
            <person name="Baker S."/>
            <person name="Barry K."/>
            <person name="Bills G."/>
            <person name="Bluhm B."/>
            <person name="Cannon C."/>
            <person name="Castanera R."/>
            <person name="Culley D."/>
            <person name="Daum C."/>
            <person name="Ezra D."/>
            <person name="Gonzalez J."/>
            <person name="Henrissat B."/>
            <person name="Kuo A."/>
            <person name="Liang C."/>
            <person name="Lipzen A."/>
            <person name="Lutzoni F."/>
            <person name="Magnuson J."/>
            <person name="Mondo S."/>
            <person name="Nolan M."/>
            <person name="Ohm R."/>
            <person name="Pangilinan J."/>
            <person name="Park H.-J."/>
            <person name="Ramirez L."/>
            <person name="Alfaro M."/>
            <person name="Sun H."/>
            <person name="Tritt A."/>
            <person name="Yoshinaga Y."/>
            <person name="Zwiers L.-H."/>
            <person name="Turgeon B."/>
            <person name="Goodwin S."/>
            <person name="Spatafora J."/>
            <person name="Crous P."/>
            <person name="Grigoriev I."/>
        </authorList>
    </citation>
    <scope>NUCLEOTIDE SEQUENCE</scope>
    <source>
        <strain evidence="1">CBS 115976</strain>
    </source>
</reference>
<proteinExistence type="predicted"/>
<organism evidence="1 2">
    <name type="scientific">Microthyrium microscopicum</name>
    <dbReference type="NCBI Taxonomy" id="703497"/>
    <lineage>
        <taxon>Eukaryota</taxon>
        <taxon>Fungi</taxon>
        <taxon>Dikarya</taxon>
        <taxon>Ascomycota</taxon>
        <taxon>Pezizomycotina</taxon>
        <taxon>Dothideomycetes</taxon>
        <taxon>Dothideomycetes incertae sedis</taxon>
        <taxon>Microthyriales</taxon>
        <taxon>Microthyriaceae</taxon>
        <taxon>Microthyrium</taxon>
    </lineage>
</organism>
<gene>
    <name evidence="1" type="ORF">BT63DRAFT_418821</name>
</gene>
<name>A0A6A6TV37_9PEZI</name>
<accession>A0A6A6TV37</accession>
<dbReference type="EMBL" id="MU004244">
    <property type="protein sequence ID" value="KAF2663939.1"/>
    <property type="molecule type" value="Genomic_DNA"/>
</dbReference>